<gene>
    <name evidence="1" type="ORF">A4H96_14855</name>
</gene>
<evidence type="ECO:0000313" key="1">
    <source>
        <dbReference type="EMBL" id="OAP87291.1"/>
    </source>
</evidence>
<dbReference type="Proteomes" id="UP000078302">
    <property type="component" value="Unassembled WGS sequence"/>
</dbReference>
<accession>A0A179B846</accession>
<dbReference type="AlphaFoldDB" id="A0A179B846"/>
<keyword evidence="2" id="KW-1185">Reference proteome</keyword>
<dbReference type="EMBL" id="LVXZ01000285">
    <property type="protein sequence ID" value="OAP87291.1"/>
    <property type="molecule type" value="Genomic_DNA"/>
</dbReference>
<proteinExistence type="predicted"/>
<comment type="caution">
    <text evidence="1">The sequence shown here is derived from an EMBL/GenBank/DDBJ whole genome shotgun (WGS) entry which is preliminary data.</text>
</comment>
<organism evidence="1 2">
    <name type="scientific">Acidithiobacillus ferrooxidans</name>
    <name type="common">Thiobacillus ferrooxidans</name>
    <dbReference type="NCBI Taxonomy" id="920"/>
    <lineage>
        <taxon>Bacteria</taxon>
        <taxon>Pseudomonadati</taxon>
        <taxon>Pseudomonadota</taxon>
        <taxon>Acidithiobacillia</taxon>
        <taxon>Acidithiobacillales</taxon>
        <taxon>Acidithiobacillaceae</taxon>
        <taxon>Acidithiobacillus</taxon>
    </lineage>
</organism>
<evidence type="ECO:0000313" key="2">
    <source>
        <dbReference type="Proteomes" id="UP000078302"/>
    </source>
</evidence>
<name>A0A179B846_ACIFR</name>
<reference evidence="1 2" key="1">
    <citation type="submission" date="2016-04" db="EMBL/GenBank/DDBJ databases">
        <title>Acidithiobacillus ferrooxidans genome sequencing and assembly.</title>
        <authorList>
            <person name="Zhou Z."/>
        </authorList>
    </citation>
    <scope>NUCLEOTIDE SEQUENCE [LARGE SCALE GENOMIC DNA]</scope>
    <source>
        <strain evidence="1 2">BY0502</strain>
    </source>
</reference>
<sequence>MLKWLILAAFAVILFYGWRQKCRRPKVSAVDRLVRCTRCSRHLSIHAAVCRDDGDYRCPQHVGDDQ</sequence>
<protein>
    <submittedName>
        <fullName evidence="1">Uncharacterized protein</fullName>
    </submittedName>
</protein>